<dbReference type="GO" id="GO:0004585">
    <property type="term" value="F:ornithine carbamoyltransferase activity"/>
    <property type="evidence" value="ECO:0007669"/>
    <property type="project" value="UniProtKB-EC"/>
</dbReference>
<dbReference type="InterPro" id="IPR006132">
    <property type="entry name" value="Asp/Orn_carbamoyltranf_P-bd"/>
</dbReference>
<organism evidence="5 6">
    <name type="scientific">Henosepilachna vigintioctopunctata</name>
    <dbReference type="NCBI Taxonomy" id="420089"/>
    <lineage>
        <taxon>Eukaryota</taxon>
        <taxon>Metazoa</taxon>
        <taxon>Ecdysozoa</taxon>
        <taxon>Arthropoda</taxon>
        <taxon>Hexapoda</taxon>
        <taxon>Insecta</taxon>
        <taxon>Pterygota</taxon>
        <taxon>Neoptera</taxon>
        <taxon>Endopterygota</taxon>
        <taxon>Coleoptera</taxon>
        <taxon>Polyphaga</taxon>
        <taxon>Cucujiformia</taxon>
        <taxon>Coccinelloidea</taxon>
        <taxon>Coccinellidae</taxon>
        <taxon>Epilachninae</taxon>
        <taxon>Epilachnini</taxon>
        <taxon>Henosepilachna</taxon>
    </lineage>
</organism>
<comment type="caution">
    <text evidence="5">The sequence shown here is derived from an EMBL/GenBank/DDBJ whole genome shotgun (WGS) entry which is preliminary data.</text>
</comment>
<dbReference type="PANTHER" id="PTHR45753">
    <property type="entry name" value="ORNITHINE CARBAMOYLTRANSFERASE, MITOCHONDRIAL"/>
    <property type="match status" value="1"/>
</dbReference>
<dbReference type="EMBL" id="JARQZJ010000121">
    <property type="protein sequence ID" value="KAK9888163.1"/>
    <property type="molecule type" value="Genomic_DNA"/>
</dbReference>
<evidence type="ECO:0000256" key="2">
    <source>
        <dbReference type="ARBA" id="ARBA00013007"/>
    </source>
</evidence>
<dbReference type="PANTHER" id="PTHR45753:SF3">
    <property type="entry name" value="ORNITHINE TRANSCARBAMYLASE, MITOCHONDRIAL"/>
    <property type="match status" value="1"/>
</dbReference>
<gene>
    <name evidence="5" type="ORF">WA026_000432</name>
</gene>
<dbReference type="GO" id="GO:0042450">
    <property type="term" value="P:L-arginine biosynthetic process via ornithine"/>
    <property type="evidence" value="ECO:0007669"/>
    <property type="project" value="TreeGrafter"/>
</dbReference>
<evidence type="ECO:0000313" key="5">
    <source>
        <dbReference type="EMBL" id="KAK9888163.1"/>
    </source>
</evidence>
<dbReference type="GO" id="GO:0005739">
    <property type="term" value="C:mitochondrion"/>
    <property type="evidence" value="ECO:0007669"/>
    <property type="project" value="TreeGrafter"/>
</dbReference>
<feature type="domain" description="Aspartate/ornithine carbamoyltransferase carbamoyl-P binding" evidence="4">
    <location>
        <begin position="34"/>
        <end position="171"/>
    </location>
</feature>
<evidence type="ECO:0000256" key="3">
    <source>
        <dbReference type="ARBA" id="ARBA00022679"/>
    </source>
</evidence>
<dbReference type="EC" id="2.1.3.3" evidence="2"/>
<reference evidence="5 6" key="1">
    <citation type="submission" date="2023-03" db="EMBL/GenBank/DDBJ databases">
        <title>Genome insight into feeding habits of ladybird beetles.</title>
        <authorList>
            <person name="Li H.-S."/>
            <person name="Huang Y.-H."/>
            <person name="Pang H."/>
        </authorList>
    </citation>
    <scope>NUCLEOTIDE SEQUENCE [LARGE SCALE GENOMIC DNA]</scope>
    <source>
        <strain evidence="5">SYSU_2023b</strain>
        <tissue evidence="5">Whole body</tissue>
    </source>
</reference>
<accession>A0AAW1V462</accession>
<name>A0AAW1V462_9CUCU</name>
<evidence type="ECO:0000313" key="6">
    <source>
        <dbReference type="Proteomes" id="UP001431783"/>
    </source>
</evidence>
<dbReference type="GO" id="GO:0019240">
    <property type="term" value="P:citrulline biosynthetic process"/>
    <property type="evidence" value="ECO:0007669"/>
    <property type="project" value="TreeGrafter"/>
</dbReference>
<dbReference type="GO" id="GO:0016597">
    <property type="term" value="F:amino acid binding"/>
    <property type="evidence" value="ECO:0007669"/>
    <property type="project" value="InterPro"/>
</dbReference>
<comment type="similarity">
    <text evidence="1">Belongs to the aspartate/ornithine carbamoyltransferase superfamily. OTCase family.</text>
</comment>
<dbReference type="Proteomes" id="UP001431783">
    <property type="component" value="Unassembled WGS sequence"/>
</dbReference>
<dbReference type="AlphaFoldDB" id="A0AAW1V462"/>
<dbReference type="SUPFAM" id="SSF53671">
    <property type="entry name" value="Aspartate/ornithine carbamoyltransferase"/>
    <property type="match status" value="1"/>
</dbReference>
<dbReference type="Pfam" id="PF02729">
    <property type="entry name" value="OTCace_N"/>
    <property type="match status" value="1"/>
</dbReference>
<keyword evidence="3" id="KW-0808">Transferase</keyword>
<protein>
    <recommendedName>
        <fullName evidence="2">ornithine carbamoyltransferase</fullName>
        <ecNumber evidence="2">2.1.3.3</ecNumber>
    </recommendedName>
</protein>
<dbReference type="InterPro" id="IPR036901">
    <property type="entry name" value="Asp/Orn_carbamoylTrfase_sf"/>
</dbReference>
<proteinExistence type="inferred from homology"/>
<evidence type="ECO:0000259" key="4">
    <source>
        <dbReference type="Pfam" id="PF02729"/>
    </source>
</evidence>
<evidence type="ECO:0000256" key="1">
    <source>
        <dbReference type="ARBA" id="ARBA00007805"/>
    </source>
</evidence>
<sequence length="339" mass="39163">MTHRLLSVITRKYLRYFSSDVKPEKYPHSLIGRRYLEPTDFTDEELKSLIWTANEFKSISNDEYNHNNLENKSITFLLSAPDIHFQCALYNASKFLGLPVKVVVDPKWESWQFPEDVGRILGKTCDVIFLLSFYHSKALALAAGASVPVIVISDKRFANLRTLSDIFTIREHFGYLENLTISWVGSPTQLINTYLLTMPRFGMKLKYFCCHLYGERVSPVTAHAARNLGKPFKDNCQEASCFDDALKQSKILVMGNNLGGLKQINEQNCKAADHNFYIFHNMPRTEFEICSEIFQSKRNLTWPSYRNYEWLLAAFIVRSLVDYKHITKAPNFAEIKNVK</sequence>
<dbReference type="Gene3D" id="3.40.50.1370">
    <property type="entry name" value="Aspartate/ornithine carbamoyltransferase"/>
    <property type="match status" value="2"/>
</dbReference>
<keyword evidence="6" id="KW-1185">Reference proteome</keyword>